<evidence type="ECO:0000313" key="2">
    <source>
        <dbReference type="Proteomes" id="UP000594014"/>
    </source>
</evidence>
<gene>
    <name evidence="1" type="ORF">FRZ06_05990</name>
</gene>
<name>A0ACD1A9A5_9FIRM</name>
<reference evidence="1" key="1">
    <citation type="submission" date="2019-08" db="EMBL/GenBank/DDBJ databases">
        <title>Genome sequence of Clostridiales bacterium MT110.</title>
        <authorList>
            <person name="Cao J."/>
        </authorList>
    </citation>
    <scope>NUCLEOTIDE SEQUENCE</scope>
    <source>
        <strain evidence="1">MT110</strain>
    </source>
</reference>
<proteinExistence type="predicted"/>
<accession>A0ACD1A9A5</accession>
<protein>
    <submittedName>
        <fullName evidence="1">Uncharacterized protein</fullName>
    </submittedName>
</protein>
<evidence type="ECO:0000313" key="1">
    <source>
        <dbReference type="EMBL" id="QOX62922.1"/>
    </source>
</evidence>
<sequence>MKRLVKKTKENTKMKLISNSKKGMEMVQVAILVAIAIGFGLVFKDKIGEFITKTFESLSNSGFIS</sequence>
<dbReference type="EMBL" id="CP042469">
    <property type="protein sequence ID" value="QOX62922.1"/>
    <property type="molecule type" value="Genomic_DNA"/>
</dbReference>
<dbReference type="Proteomes" id="UP000594014">
    <property type="component" value="Chromosome"/>
</dbReference>
<keyword evidence="2" id="KW-1185">Reference proteome</keyword>
<organism evidence="1 2">
    <name type="scientific">Anoxybacterium hadale</name>
    <dbReference type="NCBI Taxonomy" id="3408580"/>
    <lineage>
        <taxon>Bacteria</taxon>
        <taxon>Bacillati</taxon>
        <taxon>Bacillota</taxon>
        <taxon>Clostridia</taxon>
        <taxon>Peptostreptococcales</taxon>
        <taxon>Anaerovoracaceae</taxon>
        <taxon>Anoxybacterium</taxon>
    </lineage>
</organism>